<reference evidence="2" key="1">
    <citation type="journal article" date="2019" name="Arch. Virol.">
        <title>Complete genome sequence and analysis of a new lethal arterivirus, Trionyx sinensis hemorrhagic syndrome virus (TSHSV), amplified from an infected Chinese softshell turtle.</title>
        <authorList>
            <person name="Lyu S."/>
            <person name="Yuan X."/>
            <person name="Zhang H."/>
            <person name="Shi W."/>
            <person name="Hang X."/>
            <person name="Liu L."/>
            <person name="Cao Z."/>
            <person name="Wu Y."/>
        </authorList>
    </citation>
    <scope>NUCLEOTIDE SEQUENCE</scope>
    <source>
        <strain evidence="2">NX1</strain>
    </source>
</reference>
<dbReference type="RefSeq" id="YP_010799372.1">
    <property type="nucleotide sequence ID" value="NC_076637.1"/>
</dbReference>
<evidence type="ECO:0000256" key="1">
    <source>
        <dbReference type="SAM" id="Phobius"/>
    </source>
</evidence>
<feature type="transmembrane region" description="Helical" evidence="1">
    <location>
        <begin position="89"/>
        <end position="110"/>
    </location>
</feature>
<evidence type="ECO:0000313" key="2">
    <source>
        <dbReference type="EMBL" id="QNI38737.1"/>
    </source>
</evidence>
<dbReference type="Proteomes" id="UP000830367">
    <property type="component" value="Segment"/>
</dbReference>
<dbReference type="EMBL" id="MH447987">
    <property type="protein sequence ID" value="QNI38737.1"/>
    <property type="molecule type" value="Genomic_RNA"/>
</dbReference>
<keyword evidence="1" id="KW-0812">Transmembrane</keyword>
<dbReference type="GeneID" id="80537745"/>
<dbReference type="KEGG" id="vg:80537745"/>
<accession>A0AAE7J0C4</accession>
<feature type="transmembrane region" description="Helical" evidence="1">
    <location>
        <begin position="27"/>
        <end position="48"/>
    </location>
</feature>
<keyword evidence="1" id="KW-1133">Transmembrane helix</keyword>
<evidence type="ECO:0000313" key="3">
    <source>
        <dbReference type="Proteomes" id="UP000830367"/>
    </source>
</evidence>
<proteinExistence type="predicted"/>
<protein>
    <submittedName>
        <fullName evidence="2">TSHSV-HP6</fullName>
    </submittedName>
</protein>
<organism evidence="2 3">
    <name type="scientific">Trionyx sinensis hemorrhagic syndrome virus</name>
    <dbReference type="NCBI Taxonomy" id="1705352"/>
    <lineage>
        <taxon>Viruses</taxon>
        <taxon>Riboviria</taxon>
        <taxon>Orthornavirae</taxon>
        <taxon>Pisuviricota</taxon>
        <taxon>Pisoniviricetes</taxon>
        <taxon>Nidovirales</taxon>
        <taxon>Arnidovirineae</taxon>
        <taxon>Cremegaviridae</taxon>
        <taxon>Becregavirinae</taxon>
        <taxon>Sicregavirus</taxon>
        <taxon>Trisihevirus</taxon>
        <taxon>Sicregavirus nixi</taxon>
    </lineage>
</organism>
<keyword evidence="1" id="KW-0472">Membrane</keyword>
<keyword evidence="3" id="KW-1185">Reference proteome</keyword>
<name>A0AAE7J0C4_9NIDO</name>
<feature type="transmembrane region" description="Helical" evidence="1">
    <location>
        <begin position="60"/>
        <end position="77"/>
    </location>
</feature>
<sequence length="193" mass="22535">MTQPNNQTQFINGSFFSFSIGPGLADWWFIFNEAVSFISLVIMFCFLLQHHFPRLVVTRKLIAMFVMAMTCKLGLEAHDDFTEMRFTKFHIVTLFVTLICIALLCGYIFISLRSIYWLVMNWKYAGFKGLLYKYWVFSDQKWKPLTEPLYIIKEGNERWINGVKLTAASKLMCNNKNIPLKTEPACLQKVQIS</sequence>